<gene>
    <name evidence="11" type="ORF">NIG5292_02760</name>
</gene>
<evidence type="ECO:0000256" key="7">
    <source>
        <dbReference type="ARBA" id="ARBA00023136"/>
    </source>
</evidence>
<keyword evidence="3" id="KW-1003">Cell membrane</keyword>
<proteinExistence type="inferred from homology"/>
<feature type="transmembrane region" description="Helical" evidence="9">
    <location>
        <begin position="112"/>
        <end position="132"/>
    </location>
</feature>
<dbReference type="EMBL" id="CVQV01000030">
    <property type="protein sequence ID" value="CRK76695.1"/>
    <property type="molecule type" value="Genomic_DNA"/>
</dbReference>
<evidence type="ECO:0000259" key="10">
    <source>
        <dbReference type="Pfam" id="PF04290"/>
    </source>
</evidence>
<keyword evidence="7 9" id="KW-0472">Membrane</keyword>
<comment type="caution">
    <text evidence="9">Lacks conserved residue(s) required for the propagation of feature annotation.</text>
</comment>
<organism evidence="11 12">
    <name type="scientific">Nereida ignava</name>
    <dbReference type="NCBI Taxonomy" id="282199"/>
    <lineage>
        <taxon>Bacteria</taxon>
        <taxon>Pseudomonadati</taxon>
        <taxon>Pseudomonadota</taxon>
        <taxon>Alphaproteobacteria</taxon>
        <taxon>Rhodobacterales</taxon>
        <taxon>Roseobacteraceae</taxon>
        <taxon>Nereida</taxon>
    </lineage>
</organism>
<evidence type="ECO:0000313" key="11">
    <source>
        <dbReference type="EMBL" id="CRK76695.1"/>
    </source>
</evidence>
<dbReference type="STRING" id="282199.GCA_001049735_02759"/>
<keyword evidence="5 9" id="KW-0812">Transmembrane</keyword>
<protein>
    <recommendedName>
        <fullName evidence="9">TRAP transporter small permease protein</fullName>
    </recommendedName>
</protein>
<dbReference type="RefSeq" id="WP_082136714.1">
    <property type="nucleotide sequence ID" value="NZ_CVPC01000030.1"/>
</dbReference>
<dbReference type="AlphaFoldDB" id="A0A0U1NPN1"/>
<dbReference type="PANTHER" id="PTHR35011:SF2">
    <property type="entry name" value="2,3-DIKETO-L-GULONATE TRAP TRANSPORTER SMALL PERMEASE PROTEIN YIAM"/>
    <property type="match status" value="1"/>
</dbReference>
<comment type="function">
    <text evidence="9">Part of the tripartite ATP-independent periplasmic (TRAP) transport system.</text>
</comment>
<comment type="subcellular location">
    <subcellularLocation>
        <location evidence="1 9">Cell inner membrane</location>
        <topology evidence="1 9">Multi-pass membrane protein</topology>
    </subcellularLocation>
</comment>
<accession>A0A0U1NPN1</accession>
<keyword evidence="4 9" id="KW-0997">Cell inner membrane</keyword>
<dbReference type="OrthoDB" id="4964541at2"/>
<keyword evidence="6 9" id="KW-1133">Transmembrane helix</keyword>
<name>A0A0U1NPN1_9RHOB</name>
<dbReference type="GO" id="GO:0015740">
    <property type="term" value="P:C4-dicarboxylate transport"/>
    <property type="evidence" value="ECO:0007669"/>
    <property type="project" value="TreeGrafter"/>
</dbReference>
<evidence type="ECO:0000256" key="9">
    <source>
        <dbReference type="RuleBase" id="RU369079"/>
    </source>
</evidence>
<feature type="transmembrane region" description="Helical" evidence="9">
    <location>
        <begin position="152"/>
        <end position="173"/>
    </location>
</feature>
<evidence type="ECO:0000256" key="3">
    <source>
        <dbReference type="ARBA" id="ARBA00022475"/>
    </source>
</evidence>
<feature type="domain" description="Tripartite ATP-independent periplasmic transporters DctQ component" evidence="10">
    <location>
        <begin position="48"/>
        <end position="175"/>
    </location>
</feature>
<evidence type="ECO:0000256" key="6">
    <source>
        <dbReference type="ARBA" id="ARBA00022989"/>
    </source>
</evidence>
<dbReference type="Proteomes" id="UP000048949">
    <property type="component" value="Unassembled WGS sequence"/>
</dbReference>
<dbReference type="InterPro" id="IPR007387">
    <property type="entry name" value="TRAP_DctQ"/>
</dbReference>
<evidence type="ECO:0000256" key="4">
    <source>
        <dbReference type="ARBA" id="ARBA00022519"/>
    </source>
</evidence>
<reference evidence="11 12" key="1">
    <citation type="submission" date="2015-04" db="EMBL/GenBank/DDBJ databases">
        <authorList>
            <person name="Syromyatnikov M.Y."/>
            <person name="Popov V.N."/>
        </authorList>
    </citation>
    <scope>NUCLEOTIDE SEQUENCE [LARGE SCALE GENOMIC DNA]</scope>
    <source>
        <strain evidence="11 12">CECT 5292</strain>
    </source>
</reference>
<keyword evidence="12" id="KW-1185">Reference proteome</keyword>
<dbReference type="GO" id="GO:0022857">
    <property type="term" value="F:transmembrane transporter activity"/>
    <property type="evidence" value="ECO:0007669"/>
    <property type="project" value="UniProtKB-UniRule"/>
</dbReference>
<feature type="transmembrane region" description="Helical" evidence="9">
    <location>
        <begin position="78"/>
        <end position="100"/>
    </location>
</feature>
<evidence type="ECO:0000256" key="8">
    <source>
        <dbReference type="ARBA" id="ARBA00038436"/>
    </source>
</evidence>
<evidence type="ECO:0000256" key="1">
    <source>
        <dbReference type="ARBA" id="ARBA00004429"/>
    </source>
</evidence>
<sequence length="181" mass="19455">MAKSAMPRNKPDPGPRTARSWPIRAFLGSVDTMNSAITVLLCALLAVMSVLGFAQVIFRYLIGSPLTWSEEVLRFALIWLPFLGAGLVVRQGMLVAVEIVLHTAPAPVARGLHWAVLVISAAFWGILLYYSVIMLSLVSGTRAGATEWPMSYVYLAIPVGSAFALVNTAATALDRATPVID</sequence>
<keyword evidence="2 9" id="KW-0813">Transport</keyword>
<dbReference type="PANTHER" id="PTHR35011">
    <property type="entry name" value="2,3-DIKETO-L-GULONATE TRAP TRANSPORTER SMALL PERMEASE PROTEIN YIAM"/>
    <property type="match status" value="1"/>
</dbReference>
<comment type="similarity">
    <text evidence="8 9">Belongs to the TRAP transporter small permease family.</text>
</comment>
<dbReference type="InterPro" id="IPR055348">
    <property type="entry name" value="DctQ"/>
</dbReference>
<evidence type="ECO:0000256" key="5">
    <source>
        <dbReference type="ARBA" id="ARBA00022692"/>
    </source>
</evidence>
<evidence type="ECO:0000313" key="12">
    <source>
        <dbReference type="Proteomes" id="UP000048949"/>
    </source>
</evidence>
<dbReference type="Pfam" id="PF04290">
    <property type="entry name" value="DctQ"/>
    <property type="match status" value="1"/>
</dbReference>
<dbReference type="GO" id="GO:0005886">
    <property type="term" value="C:plasma membrane"/>
    <property type="evidence" value="ECO:0007669"/>
    <property type="project" value="UniProtKB-SubCell"/>
</dbReference>
<evidence type="ECO:0000256" key="2">
    <source>
        <dbReference type="ARBA" id="ARBA00022448"/>
    </source>
</evidence>
<comment type="subunit">
    <text evidence="9">The complex comprises the extracytoplasmic solute receptor protein and the two transmembrane proteins.</text>
</comment>